<feature type="compositionally biased region" description="Polar residues" evidence="5">
    <location>
        <begin position="226"/>
        <end position="236"/>
    </location>
</feature>
<feature type="compositionally biased region" description="Acidic residues" evidence="5">
    <location>
        <begin position="403"/>
        <end position="434"/>
    </location>
</feature>
<gene>
    <name evidence="7" type="ORF">SISSUDRAFT_1032472</name>
</gene>
<dbReference type="PROSITE" id="PS50011">
    <property type="entry name" value="PROTEIN_KINASE_DOM"/>
    <property type="match status" value="1"/>
</dbReference>
<dbReference type="EMBL" id="KV428042">
    <property type="protein sequence ID" value="KZT39733.1"/>
    <property type="molecule type" value="Genomic_DNA"/>
</dbReference>
<evidence type="ECO:0000313" key="8">
    <source>
        <dbReference type="Proteomes" id="UP000076798"/>
    </source>
</evidence>
<feature type="domain" description="Protein kinase" evidence="6">
    <location>
        <begin position="637"/>
        <end position="907"/>
    </location>
</feature>
<feature type="region of interest" description="Disordered" evidence="5">
    <location>
        <begin position="531"/>
        <end position="572"/>
    </location>
</feature>
<name>A0A166ELZ0_9AGAM</name>
<feature type="region of interest" description="Disordered" evidence="5">
    <location>
        <begin position="172"/>
        <end position="490"/>
    </location>
</feature>
<evidence type="ECO:0000259" key="6">
    <source>
        <dbReference type="PROSITE" id="PS50011"/>
    </source>
</evidence>
<reference evidence="7 8" key="1">
    <citation type="journal article" date="2016" name="Mol. Biol. Evol.">
        <title>Comparative Genomics of Early-Diverging Mushroom-Forming Fungi Provides Insights into the Origins of Lignocellulose Decay Capabilities.</title>
        <authorList>
            <person name="Nagy L.G."/>
            <person name="Riley R."/>
            <person name="Tritt A."/>
            <person name="Adam C."/>
            <person name="Daum C."/>
            <person name="Floudas D."/>
            <person name="Sun H."/>
            <person name="Yadav J.S."/>
            <person name="Pangilinan J."/>
            <person name="Larsson K.H."/>
            <person name="Matsuura K."/>
            <person name="Barry K."/>
            <person name="Labutti K."/>
            <person name="Kuo R."/>
            <person name="Ohm R.A."/>
            <person name="Bhattacharya S.S."/>
            <person name="Shirouzu T."/>
            <person name="Yoshinaga Y."/>
            <person name="Martin F.M."/>
            <person name="Grigoriev I.V."/>
            <person name="Hibbett D.S."/>
        </authorList>
    </citation>
    <scope>NUCLEOTIDE SEQUENCE [LARGE SCALE GENOMIC DNA]</scope>
    <source>
        <strain evidence="7 8">HHB10207 ss-3</strain>
    </source>
</reference>
<feature type="compositionally biased region" description="Acidic residues" evidence="5">
    <location>
        <begin position="52"/>
        <end position="64"/>
    </location>
</feature>
<dbReference type="SUPFAM" id="SSF56112">
    <property type="entry name" value="Protein kinase-like (PK-like)"/>
    <property type="match status" value="1"/>
</dbReference>
<evidence type="ECO:0000256" key="3">
    <source>
        <dbReference type="ARBA" id="ARBA00022777"/>
    </source>
</evidence>
<dbReference type="GO" id="GO:0004674">
    <property type="term" value="F:protein serine/threonine kinase activity"/>
    <property type="evidence" value="ECO:0007669"/>
    <property type="project" value="TreeGrafter"/>
</dbReference>
<feature type="compositionally biased region" description="Acidic residues" evidence="5">
    <location>
        <begin position="358"/>
        <end position="388"/>
    </location>
</feature>
<evidence type="ECO:0000313" key="7">
    <source>
        <dbReference type="EMBL" id="KZT39733.1"/>
    </source>
</evidence>
<feature type="compositionally biased region" description="Polar residues" evidence="5">
    <location>
        <begin position="319"/>
        <end position="339"/>
    </location>
</feature>
<feature type="compositionally biased region" description="Basic residues" evidence="5">
    <location>
        <begin position="200"/>
        <end position="213"/>
    </location>
</feature>
<evidence type="ECO:0000256" key="2">
    <source>
        <dbReference type="ARBA" id="ARBA00022741"/>
    </source>
</evidence>
<keyword evidence="4" id="KW-0067">ATP-binding</keyword>
<feature type="compositionally biased region" description="Acidic residues" evidence="5">
    <location>
        <begin position="287"/>
        <end position="297"/>
    </location>
</feature>
<dbReference type="Gene3D" id="1.10.510.10">
    <property type="entry name" value="Transferase(Phosphotransferase) domain 1"/>
    <property type="match status" value="1"/>
</dbReference>
<dbReference type="InterPro" id="IPR011009">
    <property type="entry name" value="Kinase-like_dom_sf"/>
</dbReference>
<feature type="region of interest" description="Disordered" evidence="5">
    <location>
        <begin position="112"/>
        <end position="135"/>
    </location>
</feature>
<protein>
    <submittedName>
        <fullName evidence="7">Kinase-like protein</fullName>
    </submittedName>
</protein>
<dbReference type="Pfam" id="PF00069">
    <property type="entry name" value="Pkinase"/>
    <property type="match status" value="1"/>
</dbReference>
<feature type="compositionally biased region" description="Low complexity" evidence="5">
    <location>
        <begin position="536"/>
        <end position="549"/>
    </location>
</feature>
<keyword evidence="3 7" id="KW-0418">Kinase</keyword>
<dbReference type="InterPro" id="IPR000719">
    <property type="entry name" value="Prot_kinase_dom"/>
</dbReference>
<dbReference type="InterPro" id="IPR051681">
    <property type="entry name" value="Ser/Thr_Kinases-Pseudokinases"/>
</dbReference>
<feature type="compositionally biased region" description="Pro residues" evidence="5">
    <location>
        <begin position="300"/>
        <end position="309"/>
    </location>
</feature>
<keyword evidence="8" id="KW-1185">Reference proteome</keyword>
<dbReference type="Proteomes" id="UP000076798">
    <property type="component" value="Unassembled WGS sequence"/>
</dbReference>
<feature type="compositionally biased region" description="Polar residues" evidence="5">
    <location>
        <begin position="186"/>
        <end position="199"/>
    </location>
</feature>
<dbReference type="STRING" id="1314776.A0A166ELZ0"/>
<dbReference type="GO" id="GO:0005524">
    <property type="term" value="F:ATP binding"/>
    <property type="evidence" value="ECO:0007669"/>
    <property type="project" value="UniProtKB-KW"/>
</dbReference>
<sequence>MPVLKEQTPLIGTKRKRVISGNENLHASGRPLKGAGKLKRRRAVIDASSPNDDSEMDDDDDENDDKSLSRTSHAQLSRLKRERLVVLYGYAIPGGDPESLTKSEIVEAIIGARDSGTAPPSSPTTEGSPLSELEDELPVRPMAELRRRVTHNITVVDSGKKMLNRSFSLSNVLGNGRRLPHHRGKSISSNESDVSSRPNSRPKHHSRAARSKGKQVEFNDNIFVNHINTDEQQYESPRQPPTSPRYRKAGYDALSPRRLRSKDRSDAGRRVTPMRLAKDRVGSMAESETDDTTELEEQPCTPPPLPITPPRTRKRALKSSRSPSQIDLCSIQVQASDTPIRNRLRPRHVRISSPPSDGEGDDEGGEPSGEDGAEDSDLTEEEEDEEATLVEPKRLRNGKIVGEGDDAEADEVAEDDKEDEDADDEDEAEEEEVQDTIQVSDSDADMESASTGESEDDVNGDLDYVPPDGDVMDVDEGQEEDMDDSSFDLDQATVKSLTRLKRDELVRLCDSRALDVDGTKTQLAHALLTWRDHHSSQPSSRSSTSTVKPPSTPRGNGRITAHNRKRSGKDHKLEKPLLLRSHHEHYEQPDTPPVSGDGDVTVALEGHAGGAPAADAELELDLESLGLEDREISPDKLTKLEKIGSGGFKDVFVGKLRGRKVAIAEFRDQLTAMDIKELKLLGQFNHPNIVRFLGVSIPENTKETPVMIISELCSNGDLFDYIRQTEPPPLHKVHFMTEHSQLNIMLDIARGLEYLHLCKPSVIHRDCKSSNILITSKGVAKIADFGLAKVKQSTRSMVRSLVGTVNWQAPELWSPHPKYNHKVDVFSCACVFWEMLQWHNPQKKFPWEGMNEHAIYDIVGAKKQRPPMNGLRKLWSPAIVDLIERMWAQDHQDRPTMTEVVKELEEIRDR</sequence>
<accession>A0A166ELZ0</accession>
<dbReference type="CDD" id="cd13999">
    <property type="entry name" value="STKc_MAP3K-like"/>
    <property type="match status" value="1"/>
</dbReference>
<evidence type="ECO:0000256" key="5">
    <source>
        <dbReference type="SAM" id="MobiDB-lite"/>
    </source>
</evidence>
<dbReference type="PANTHER" id="PTHR44329:SF288">
    <property type="entry name" value="MITOGEN-ACTIVATED PROTEIN KINASE KINASE KINASE 20"/>
    <property type="match status" value="1"/>
</dbReference>
<proteinExistence type="predicted"/>
<organism evidence="7 8">
    <name type="scientific">Sistotremastrum suecicum HHB10207 ss-3</name>
    <dbReference type="NCBI Taxonomy" id="1314776"/>
    <lineage>
        <taxon>Eukaryota</taxon>
        <taxon>Fungi</taxon>
        <taxon>Dikarya</taxon>
        <taxon>Basidiomycota</taxon>
        <taxon>Agaricomycotina</taxon>
        <taxon>Agaricomycetes</taxon>
        <taxon>Sistotremastrales</taxon>
        <taxon>Sistotremastraceae</taxon>
        <taxon>Sistotremastrum</taxon>
    </lineage>
</organism>
<keyword evidence="1" id="KW-0808">Transferase</keyword>
<dbReference type="OrthoDB" id="4062651at2759"/>
<feature type="region of interest" description="Disordered" evidence="5">
    <location>
        <begin position="1"/>
        <end position="75"/>
    </location>
</feature>
<keyword evidence="2" id="KW-0547">Nucleotide-binding</keyword>
<feature type="compositionally biased region" description="Acidic residues" evidence="5">
    <location>
        <begin position="470"/>
        <end position="487"/>
    </location>
</feature>
<evidence type="ECO:0000256" key="1">
    <source>
        <dbReference type="ARBA" id="ARBA00022679"/>
    </source>
</evidence>
<dbReference type="PANTHER" id="PTHR44329">
    <property type="entry name" value="SERINE/THREONINE-PROTEIN KINASE TNNI3K-RELATED"/>
    <property type="match status" value="1"/>
</dbReference>
<dbReference type="AlphaFoldDB" id="A0A166ELZ0"/>
<evidence type="ECO:0000256" key="4">
    <source>
        <dbReference type="ARBA" id="ARBA00022840"/>
    </source>
</evidence>